<reference evidence="3" key="1">
    <citation type="journal article" date="2019" name="Int. J. Syst. Evol. Microbiol.">
        <title>The Global Catalogue of Microorganisms (GCM) 10K type strain sequencing project: providing services to taxonomists for standard genome sequencing and annotation.</title>
        <authorList>
            <consortium name="The Broad Institute Genomics Platform"/>
            <consortium name="The Broad Institute Genome Sequencing Center for Infectious Disease"/>
            <person name="Wu L."/>
            <person name="Ma J."/>
        </authorList>
    </citation>
    <scope>NUCLEOTIDE SEQUENCE [LARGE SCALE GENOMIC DNA]</scope>
    <source>
        <strain evidence="3">DFY28</strain>
    </source>
</reference>
<dbReference type="EMBL" id="JBHUEY010000001">
    <property type="protein sequence ID" value="MFD1784521.1"/>
    <property type="molecule type" value="Genomic_DNA"/>
</dbReference>
<dbReference type="InterPro" id="IPR020004">
    <property type="entry name" value="UDP-GlcNAc_Epase"/>
</dbReference>
<keyword evidence="2" id="KW-0326">Glycosidase</keyword>
<dbReference type="Proteomes" id="UP001597237">
    <property type="component" value="Unassembled WGS sequence"/>
</dbReference>
<sequence>MSRLRSLGLLTTGRADYFLVRPLARACEQAGLKVVVYVCGGHFGGLRGDTAGLVLSDFGADARIVANNLEGDRRDALAKSAGLLTVSLAQALGHEPPEAMLVLGDRFETLAASYTAVQMGLALVHVHGGEVSAGALDDSLRHAITKLAHIHLTAAEPFAERVRQLGEEDWRVHVIGAPGLDAFVGRPPADRAELEAAIDAPLGPSTALCTIHSETVGDFDGGAAVAQVAQALAGSGLDIVVTAPNQDEGHQAILQGIERWAAADPKVRFRPWLGDRYPDVLRHVGVVIGNSSSGLIETAAVPVPTVNLGRRQEGRLRPGNVIDAPFEAAAIRGAIEHARSEAFRADLERFENPYGDGRACARAADILSRAVIDDRLMRKRFVDRP</sequence>
<proteinExistence type="predicted"/>
<dbReference type="Pfam" id="PF02350">
    <property type="entry name" value="Epimerase_2"/>
    <property type="match status" value="1"/>
</dbReference>
<accession>A0ABW4N3A7</accession>
<protein>
    <submittedName>
        <fullName evidence="2">UDP-N-acetylglucosamine 2-epimerase</fullName>
        <ecNumber evidence="2">3.2.1.183</ecNumber>
    </submittedName>
</protein>
<dbReference type="SUPFAM" id="SSF53756">
    <property type="entry name" value="UDP-Glycosyltransferase/glycogen phosphorylase"/>
    <property type="match status" value="1"/>
</dbReference>
<feature type="domain" description="UDP-N-acetylglucosamine 2-epimerase" evidence="1">
    <location>
        <begin position="31"/>
        <end position="367"/>
    </location>
</feature>
<dbReference type="GO" id="GO:0016798">
    <property type="term" value="F:hydrolase activity, acting on glycosyl bonds"/>
    <property type="evidence" value="ECO:0007669"/>
    <property type="project" value="UniProtKB-KW"/>
</dbReference>
<evidence type="ECO:0000313" key="2">
    <source>
        <dbReference type="EMBL" id="MFD1784521.1"/>
    </source>
</evidence>
<organism evidence="2 3">
    <name type="scientific">Phenylobacterium terrae</name>
    <dbReference type="NCBI Taxonomy" id="2665495"/>
    <lineage>
        <taxon>Bacteria</taxon>
        <taxon>Pseudomonadati</taxon>
        <taxon>Pseudomonadota</taxon>
        <taxon>Alphaproteobacteria</taxon>
        <taxon>Caulobacterales</taxon>
        <taxon>Caulobacteraceae</taxon>
        <taxon>Phenylobacterium</taxon>
    </lineage>
</organism>
<dbReference type="PANTHER" id="PTHR43174">
    <property type="entry name" value="UDP-N-ACETYLGLUCOSAMINE 2-EPIMERASE"/>
    <property type="match status" value="1"/>
</dbReference>
<dbReference type="Gene3D" id="3.40.50.2000">
    <property type="entry name" value="Glycogen Phosphorylase B"/>
    <property type="match status" value="2"/>
</dbReference>
<dbReference type="EC" id="3.2.1.183" evidence="2"/>
<dbReference type="NCBIfam" id="TIGR03568">
    <property type="entry name" value="NeuC_NnaA"/>
    <property type="match status" value="1"/>
</dbReference>
<gene>
    <name evidence="2" type="primary">neuC</name>
    <name evidence="2" type="ORF">ACFSC0_14030</name>
</gene>
<evidence type="ECO:0000259" key="1">
    <source>
        <dbReference type="Pfam" id="PF02350"/>
    </source>
</evidence>
<dbReference type="InterPro" id="IPR003331">
    <property type="entry name" value="UDP_GlcNAc_Epimerase_2_dom"/>
</dbReference>
<dbReference type="InterPro" id="IPR029767">
    <property type="entry name" value="WecB-like"/>
</dbReference>
<comment type="caution">
    <text evidence="2">The sequence shown here is derived from an EMBL/GenBank/DDBJ whole genome shotgun (WGS) entry which is preliminary data.</text>
</comment>
<keyword evidence="2" id="KW-0378">Hydrolase</keyword>
<keyword evidence="3" id="KW-1185">Reference proteome</keyword>
<dbReference type="PANTHER" id="PTHR43174:SF3">
    <property type="entry name" value="UDP-N-ACETYLGLUCOSAMINE 2-EPIMERASE"/>
    <property type="match status" value="1"/>
</dbReference>
<evidence type="ECO:0000313" key="3">
    <source>
        <dbReference type="Proteomes" id="UP001597237"/>
    </source>
</evidence>
<dbReference type="RefSeq" id="WP_377283532.1">
    <property type="nucleotide sequence ID" value="NZ_JBHRSI010000009.1"/>
</dbReference>
<name>A0ABW4N3A7_9CAUL</name>